<feature type="transmembrane region" description="Helical" evidence="1">
    <location>
        <begin position="6"/>
        <end position="31"/>
    </location>
</feature>
<dbReference type="RefSeq" id="WP_180550014.1">
    <property type="nucleotide sequence ID" value="NZ_JACCKX010000001.1"/>
</dbReference>
<name>A0A853ILJ6_9BURK</name>
<dbReference type="AlphaFoldDB" id="A0A853ILJ6"/>
<dbReference type="GO" id="GO:0006782">
    <property type="term" value="P:protoporphyrinogen IX biosynthetic process"/>
    <property type="evidence" value="ECO:0007669"/>
    <property type="project" value="UniProtKB-UniPathway"/>
</dbReference>
<dbReference type="InterPro" id="IPR005265">
    <property type="entry name" value="HemJ-like"/>
</dbReference>
<gene>
    <name evidence="2" type="ORF">H0I39_06840</name>
</gene>
<feature type="transmembrane region" description="Helical" evidence="1">
    <location>
        <begin position="114"/>
        <end position="138"/>
    </location>
</feature>
<evidence type="ECO:0000313" key="2">
    <source>
        <dbReference type="EMBL" id="NZA01553.1"/>
    </source>
</evidence>
<dbReference type="EMBL" id="JACCKX010000001">
    <property type="protein sequence ID" value="NZA01553.1"/>
    <property type="molecule type" value="Genomic_DNA"/>
</dbReference>
<dbReference type="Proteomes" id="UP000589716">
    <property type="component" value="Unassembled WGS sequence"/>
</dbReference>
<organism evidence="2 3">
    <name type="scientific">Ottowia beijingensis</name>
    <dbReference type="NCBI Taxonomy" id="1207057"/>
    <lineage>
        <taxon>Bacteria</taxon>
        <taxon>Pseudomonadati</taxon>
        <taxon>Pseudomonadota</taxon>
        <taxon>Betaproteobacteria</taxon>
        <taxon>Burkholderiales</taxon>
        <taxon>Comamonadaceae</taxon>
        <taxon>Ottowia</taxon>
    </lineage>
</organism>
<feature type="transmembrane region" description="Helical" evidence="1">
    <location>
        <begin position="52"/>
        <end position="74"/>
    </location>
</feature>
<keyword evidence="3" id="KW-1185">Reference proteome</keyword>
<keyword evidence="1" id="KW-0812">Transmembrane</keyword>
<accession>A0A853ILJ6</accession>
<keyword evidence="1" id="KW-1133">Transmembrane helix</keyword>
<keyword evidence="1" id="KW-0472">Membrane</keyword>
<dbReference type="UniPathway" id="UPA00251">
    <property type="reaction ID" value="UER00324"/>
</dbReference>
<reference evidence="2 3" key="1">
    <citation type="submission" date="2020-07" db="EMBL/GenBank/DDBJ databases">
        <authorList>
            <person name="Maaloum M."/>
        </authorList>
    </citation>
    <scope>NUCLEOTIDE SEQUENCE [LARGE SCALE GENOMIC DNA]</scope>
    <source>
        <strain evidence="2 3">GCS-AN-3</strain>
    </source>
</reference>
<protein>
    <submittedName>
        <fullName evidence="2">CopD family protein</fullName>
    </submittedName>
</protein>
<sequence length="174" mass="18633">MTWWMALLKFVHVGAIALWAGGLLVLPLLLARRARLASHDAVQGLHALTRRLVLWFMSPGAFVAVGTGTALIFLRPTQAPWFSAKLAAVGLMAALHVAQSTLVLRLFHPGERVAAWRLGAAGLANAAVVLLILLLVLAKPGWSLSGWGGDWFSPGALGELLGRWLDPLLARVRG</sequence>
<evidence type="ECO:0000256" key="1">
    <source>
        <dbReference type="SAM" id="Phobius"/>
    </source>
</evidence>
<evidence type="ECO:0000313" key="3">
    <source>
        <dbReference type="Proteomes" id="UP000589716"/>
    </source>
</evidence>
<dbReference type="Pfam" id="PF03653">
    <property type="entry name" value="UPF0093"/>
    <property type="match status" value="1"/>
</dbReference>
<feature type="transmembrane region" description="Helical" evidence="1">
    <location>
        <begin position="86"/>
        <end position="107"/>
    </location>
</feature>
<comment type="caution">
    <text evidence="2">The sequence shown here is derived from an EMBL/GenBank/DDBJ whole genome shotgun (WGS) entry which is preliminary data.</text>
</comment>
<proteinExistence type="predicted"/>